<dbReference type="SUPFAM" id="SSF48350">
    <property type="entry name" value="GTPase activation domain, GAP"/>
    <property type="match status" value="1"/>
</dbReference>
<dbReference type="EMBL" id="OB665899">
    <property type="protein sequence ID" value="CAD7233245.1"/>
    <property type="molecule type" value="Genomic_DNA"/>
</dbReference>
<name>A0A7R8WQJ9_9CRUS</name>
<feature type="compositionally biased region" description="Polar residues" evidence="1">
    <location>
        <begin position="666"/>
        <end position="680"/>
    </location>
</feature>
<accession>A0A7R8WQJ9</accession>
<dbReference type="PROSITE" id="PS50018">
    <property type="entry name" value="RAS_GTPASE_ACTIV_2"/>
    <property type="match status" value="1"/>
</dbReference>
<evidence type="ECO:0000256" key="1">
    <source>
        <dbReference type="SAM" id="MobiDB-lite"/>
    </source>
</evidence>
<feature type="compositionally biased region" description="Polar residues" evidence="1">
    <location>
        <begin position="687"/>
        <end position="696"/>
    </location>
</feature>
<dbReference type="InterPro" id="IPR008936">
    <property type="entry name" value="Rho_GTPase_activation_prot"/>
</dbReference>
<sequence>MGLASDENRQSVLFTSLDMKAEFIDLSKRLRQERLYVASEKKQILQLNVRIVGAVEQLSHSAWKNQQQRETLEKLILARPDSLPHMSCQRAQGIDRAQFVDAHRILGHYVSCYGEFLQHLRENPSEVATCLDTCHVSSVGNEGLAPLIFIVLGSVYGNCILQQDEENVLLLLRHLIRLQKTETFSWKGPTGQVYSPPDVSQGPTALLTVAFQPNPAEWWVSGPGGFVDTPEDKSSLLATSENPRRLLVQGLGAFSRLYRSFSESHFPARVFLTAALHQPLLSVLMSDEVYLDGDSNKALMRLSPDERERLFGADESCCEYLERLKAYMQTIRQKVICLTSEFIAGITGHLFCFPPSIAWLIRQVHEILSQAGSYSPSEVRAVCVDLIFPLLICPAIVNPEPYGISSQAHVTPTARFNLIRIATVLQGLAHSVDGSEDLEGTLGNLYAELDRGAVTSFVDALVSLVSDDDLPPRTLMEVSSPLHGITRSAALITEDDLATLISFFRAASRTPECEDLKNLQTILSNLPHLSAANGHSGSRTSGENGSSQTQGTPPSASKRQGLLNKVSFPRRRPNEEDGLNGEVLSDGSSDSSPGAQQVLVVPLQSNGDGECPGMLSEMKFLSLEGRSVRYGEEEDALSLTTAHTTHRDLAQDPLRTGGGGTKRTRFSLSQDDGSIGNASDNLEGVSETASNPSPASSIGEEEEEVINDNLSDMVLANVSGRGTPNVSGKGTPSSSVII</sequence>
<dbReference type="AlphaFoldDB" id="A0A7R8WQJ9"/>
<proteinExistence type="predicted"/>
<evidence type="ECO:0000313" key="2">
    <source>
        <dbReference type="EMBL" id="CAD7233245.1"/>
    </source>
</evidence>
<dbReference type="InterPro" id="IPR001936">
    <property type="entry name" value="RasGAP_dom"/>
</dbReference>
<feature type="compositionally biased region" description="Polar residues" evidence="1">
    <location>
        <begin position="533"/>
        <end position="558"/>
    </location>
</feature>
<gene>
    <name evidence="2" type="ORF">CTOB1V02_LOCUS11068</name>
</gene>
<dbReference type="Gene3D" id="1.10.506.10">
    <property type="entry name" value="GTPase Activation - p120gap, domain 1"/>
    <property type="match status" value="1"/>
</dbReference>
<feature type="region of interest" description="Disordered" evidence="1">
    <location>
        <begin position="530"/>
        <end position="594"/>
    </location>
</feature>
<dbReference type="OrthoDB" id="10264848at2759"/>
<dbReference type="Pfam" id="PF00616">
    <property type="entry name" value="RasGAP"/>
    <property type="match status" value="1"/>
</dbReference>
<feature type="region of interest" description="Disordered" evidence="1">
    <location>
        <begin position="641"/>
        <end position="703"/>
    </location>
</feature>
<protein>
    <submittedName>
        <fullName evidence="2">Uncharacterized protein</fullName>
    </submittedName>
</protein>
<reference evidence="2" key="1">
    <citation type="submission" date="2020-11" db="EMBL/GenBank/DDBJ databases">
        <authorList>
            <person name="Tran Van P."/>
        </authorList>
    </citation>
    <scope>NUCLEOTIDE SEQUENCE</scope>
</reference>
<organism evidence="2">
    <name type="scientific">Cyprideis torosa</name>
    <dbReference type="NCBI Taxonomy" id="163714"/>
    <lineage>
        <taxon>Eukaryota</taxon>
        <taxon>Metazoa</taxon>
        <taxon>Ecdysozoa</taxon>
        <taxon>Arthropoda</taxon>
        <taxon>Crustacea</taxon>
        <taxon>Oligostraca</taxon>
        <taxon>Ostracoda</taxon>
        <taxon>Podocopa</taxon>
        <taxon>Podocopida</taxon>
        <taxon>Cytherocopina</taxon>
        <taxon>Cytheroidea</taxon>
        <taxon>Cytherideidae</taxon>
        <taxon>Cyprideis</taxon>
    </lineage>
</organism>
<feature type="compositionally biased region" description="Polar residues" evidence="1">
    <location>
        <begin position="720"/>
        <end position="738"/>
    </location>
</feature>
<feature type="region of interest" description="Disordered" evidence="1">
    <location>
        <begin position="717"/>
        <end position="738"/>
    </location>
</feature>